<dbReference type="Proteomes" id="UP001157091">
    <property type="component" value="Unassembled WGS sequence"/>
</dbReference>
<accession>A0ABQ6HXT9</accession>
<evidence type="ECO:0000256" key="6">
    <source>
        <dbReference type="SAM" id="Phobius"/>
    </source>
</evidence>
<feature type="transmembrane region" description="Helical" evidence="6">
    <location>
        <begin position="109"/>
        <end position="129"/>
    </location>
</feature>
<protein>
    <submittedName>
        <fullName evidence="7">ABC transporter permease</fullName>
    </submittedName>
</protein>
<comment type="subcellular location">
    <subcellularLocation>
        <location evidence="1">Cell membrane</location>
        <topology evidence="1">Multi-pass membrane protein</topology>
    </subcellularLocation>
</comment>
<reference evidence="8" key="1">
    <citation type="journal article" date="2019" name="Int. J. Syst. Evol. Microbiol.">
        <title>The Global Catalogue of Microorganisms (GCM) 10K type strain sequencing project: providing services to taxonomists for standard genome sequencing and annotation.</title>
        <authorList>
            <consortium name="The Broad Institute Genomics Platform"/>
            <consortium name="The Broad Institute Genome Sequencing Center for Infectious Disease"/>
            <person name="Wu L."/>
            <person name="Ma J."/>
        </authorList>
    </citation>
    <scope>NUCLEOTIDE SEQUENCE [LARGE SCALE GENOMIC DNA]</scope>
    <source>
        <strain evidence="8">NBRC 106348</strain>
    </source>
</reference>
<evidence type="ECO:0000256" key="4">
    <source>
        <dbReference type="ARBA" id="ARBA00022989"/>
    </source>
</evidence>
<feature type="transmembrane region" description="Helical" evidence="6">
    <location>
        <begin position="57"/>
        <end position="74"/>
    </location>
</feature>
<dbReference type="PANTHER" id="PTHR32196">
    <property type="entry name" value="ABC TRANSPORTER PERMEASE PROTEIN YPHD-RELATED-RELATED"/>
    <property type="match status" value="1"/>
</dbReference>
<evidence type="ECO:0000256" key="5">
    <source>
        <dbReference type="ARBA" id="ARBA00023136"/>
    </source>
</evidence>
<keyword evidence="4 6" id="KW-1133">Transmembrane helix</keyword>
<keyword evidence="8" id="KW-1185">Reference proteome</keyword>
<dbReference type="EMBL" id="BSUK01000001">
    <property type="protein sequence ID" value="GMA23323.1"/>
    <property type="molecule type" value="Genomic_DNA"/>
</dbReference>
<feature type="transmembrane region" description="Helical" evidence="6">
    <location>
        <begin position="231"/>
        <end position="248"/>
    </location>
</feature>
<feature type="transmembrane region" description="Helical" evidence="6">
    <location>
        <begin position="149"/>
        <end position="168"/>
    </location>
</feature>
<evidence type="ECO:0000256" key="1">
    <source>
        <dbReference type="ARBA" id="ARBA00004651"/>
    </source>
</evidence>
<organism evidence="7 8">
    <name type="scientific">Luteimicrobium album</name>
    <dbReference type="NCBI Taxonomy" id="1054550"/>
    <lineage>
        <taxon>Bacteria</taxon>
        <taxon>Bacillati</taxon>
        <taxon>Actinomycetota</taxon>
        <taxon>Actinomycetes</taxon>
        <taxon>Micrococcales</taxon>
        <taxon>Luteimicrobium</taxon>
    </lineage>
</organism>
<gene>
    <name evidence="7" type="ORF">GCM10025864_10820</name>
</gene>
<feature type="transmembrane region" description="Helical" evidence="6">
    <location>
        <begin position="80"/>
        <end position="102"/>
    </location>
</feature>
<keyword evidence="3 6" id="KW-0812">Transmembrane</keyword>
<evidence type="ECO:0000313" key="8">
    <source>
        <dbReference type="Proteomes" id="UP001157091"/>
    </source>
</evidence>
<sequence>MKIAAPVSLVLAMVIFTILSPTFLTWDNLDGMLADSAIPVLLAVGMTFAVMLAGIDLSMASTLALASVVLGAVYDGGGLVLSVLAAIAVGAAVGAVNGFFVGRVKIPDMIVTLGTMGLVQGIGLIWSKGVPKPVSDHVLTTIASDSVGIFRYNFLIVAGIVLLLHVLLAHTPVGTHLLAVGDNADGSKAMGLRVSRVKLVGYIVCGTMAGVGAVFLVLYVGASQPATNTDYVMKAVAATVLGGTSLFGGRATVWGPALGALLLTVLQTGLTMVGVDAFYEPAVVGVVVLAAATLMRGRK</sequence>
<evidence type="ECO:0000256" key="3">
    <source>
        <dbReference type="ARBA" id="ARBA00022692"/>
    </source>
</evidence>
<keyword evidence="5 6" id="KW-0472">Membrane</keyword>
<proteinExistence type="predicted"/>
<keyword evidence="2" id="KW-1003">Cell membrane</keyword>
<feature type="transmembrane region" description="Helical" evidence="6">
    <location>
        <begin position="7"/>
        <end position="26"/>
    </location>
</feature>
<dbReference type="CDD" id="cd06579">
    <property type="entry name" value="TM_PBP1_transp_AraH_like"/>
    <property type="match status" value="1"/>
</dbReference>
<dbReference type="Pfam" id="PF02653">
    <property type="entry name" value="BPD_transp_2"/>
    <property type="match status" value="1"/>
</dbReference>
<dbReference type="InterPro" id="IPR001851">
    <property type="entry name" value="ABC_transp_permease"/>
</dbReference>
<evidence type="ECO:0000313" key="7">
    <source>
        <dbReference type="EMBL" id="GMA23323.1"/>
    </source>
</evidence>
<comment type="caution">
    <text evidence="7">The sequence shown here is derived from an EMBL/GenBank/DDBJ whole genome shotgun (WGS) entry which is preliminary data.</text>
</comment>
<feature type="transmembrane region" description="Helical" evidence="6">
    <location>
        <begin position="199"/>
        <end position="219"/>
    </location>
</feature>
<name>A0ABQ6HXT9_9MICO</name>
<evidence type="ECO:0000256" key="2">
    <source>
        <dbReference type="ARBA" id="ARBA00022475"/>
    </source>
</evidence>
<feature type="transmembrane region" description="Helical" evidence="6">
    <location>
        <begin position="278"/>
        <end position="295"/>
    </location>
</feature>